<dbReference type="RefSeq" id="WP_188887464.1">
    <property type="nucleotide sequence ID" value="NZ_BMHY01000001.1"/>
</dbReference>
<gene>
    <name evidence="9" type="primary">tauC</name>
    <name evidence="9" type="ORF">GCM10010918_06310</name>
</gene>
<dbReference type="CDD" id="cd06261">
    <property type="entry name" value="TM_PBP2"/>
    <property type="match status" value="1"/>
</dbReference>
<evidence type="ECO:0000256" key="3">
    <source>
        <dbReference type="ARBA" id="ARBA00022475"/>
    </source>
</evidence>
<feature type="transmembrane region" description="Helical" evidence="7">
    <location>
        <begin position="104"/>
        <end position="123"/>
    </location>
</feature>
<dbReference type="SUPFAM" id="SSF161098">
    <property type="entry name" value="MetI-like"/>
    <property type="match status" value="1"/>
</dbReference>
<dbReference type="AlphaFoldDB" id="A0A917GT71"/>
<feature type="transmembrane region" description="Helical" evidence="7">
    <location>
        <begin position="192"/>
        <end position="214"/>
    </location>
</feature>
<keyword evidence="2 7" id="KW-0813">Transport</keyword>
<comment type="similarity">
    <text evidence="7">Belongs to the binding-protein-dependent transport system permease family.</text>
</comment>
<feature type="transmembrane region" description="Helical" evidence="7">
    <location>
        <begin position="68"/>
        <end position="92"/>
    </location>
</feature>
<evidence type="ECO:0000256" key="2">
    <source>
        <dbReference type="ARBA" id="ARBA00022448"/>
    </source>
</evidence>
<dbReference type="GO" id="GO:0042918">
    <property type="term" value="P:alkanesulfonate transmembrane transport"/>
    <property type="evidence" value="ECO:0007669"/>
    <property type="project" value="UniProtKB-ARBA"/>
</dbReference>
<evidence type="ECO:0000256" key="5">
    <source>
        <dbReference type="ARBA" id="ARBA00022989"/>
    </source>
</evidence>
<dbReference type="InterPro" id="IPR035906">
    <property type="entry name" value="MetI-like_sf"/>
</dbReference>
<dbReference type="Pfam" id="PF00528">
    <property type="entry name" value="BPD_transp_1"/>
    <property type="match status" value="1"/>
</dbReference>
<dbReference type="Proteomes" id="UP000600247">
    <property type="component" value="Unassembled WGS sequence"/>
</dbReference>
<proteinExistence type="inferred from homology"/>
<evidence type="ECO:0000256" key="6">
    <source>
        <dbReference type="ARBA" id="ARBA00023136"/>
    </source>
</evidence>
<evidence type="ECO:0000313" key="10">
    <source>
        <dbReference type="Proteomes" id="UP000600247"/>
    </source>
</evidence>
<evidence type="ECO:0000256" key="1">
    <source>
        <dbReference type="ARBA" id="ARBA00004651"/>
    </source>
</evidence>
<comment type="caution">
    <text evidence="9">The sequence shown here is derived from an EMBL/GenBank/DDBJ whole genome shotgun (WGS) entry which is preliminary data.</text>
</comment>
<accession>A0A917GT71</accession>
<feature type="domain" description="ABC transmembrane type-1" evidence="8">
    <location>
        <begin position="63"/>
        <end position="243"/>
    </location>
</feature>
<feature type="transmembrane region" description="Helical" evidence="7">
    <location>
        <begin position="129"/>
        <end position="148"/>
    </location>
</feature>
<dbReference type="EMBL" id="BMHY01000001">
    <property type="protein sequence ID" value="GGG56123.1"/>
    <property type="molecule type" value="Genomic_DNA"/>
</dbReference>
<dbReference type="GO" id="GO:0010438">
    <property type="term" value="P:cellular response to sulfur starvation"/>
    <property type="evidence" value="ECO:0007669"/>
    <property type="project" value="TreeGrafter"/>
</dbReference>
<dbReference type="InterPro" id="IPR000515">
    <property type="entry name" value="MetI-like"/>
</dbReference>
<dbReference type="PANTHER" id="PTHR30151:SF25">
    <property type="entry name" value="TAURINE TRANSPORT SYSTEM PERMEASE PROTEIN TAUC"/>
    <property type="match status" value="1"/>
</dbReference>
<dbReference type="GO" id="GO:0005886">
    <property type="term" value="C:plasma membrane"/>
    <property type="evidence" value="ECO:0007669"/>
    <property type="project" value="UniProtKB-SubCell"/>
</dbReference>
<keyword evidence="10" id="KW-1185">Reference proteome</keyword>
<keyword evidence="6 7" id="KW-0472">Membrane</keyword>
<evidence type="ECO:0000256" key="4">
    <source>
        <dbReference type="ARBA" id="ARBA00022692"/>
    </source>
</evidence>
<keyword evidence="3" id="KW-1003">Cell membrane</keyword>
<evidence type="ECO:0000313" key="9">
    <source>
        <dbReference type="EMBL" id="GGG56123.1"/>
    </source>
</evidence>
<dbReference type="FunFam" id="1.10.3720.10:FF:000003">
    <property type="entry name" value="Aliphatic sulfonate ABC transporter permease"/>
    <property type="match status" value="1"/>
</dbReference>
<evidence type="ECO:0000256" key="7">
    <source>
        <dbReference type="RuleBase" id="RU363032"/>
    </source>
</evidence>
<dbReference type="PROSITE" id="PS50928">
    <property type="entry name" value="ABC_TM1"/>
    <property type="match status" value="1"/>
</dbReference>
<organism evidence="9 10">
    <name type="scientific">Paenibacillus radicis</name>
    <name type="common">ex Gao et al. 2016</name>
    <dbReference type="NCBI Taxonomy" id="1737354"/>
    <lineage>
        <taxon>Bacteria</taxon>
        <taxon>Bacillati</taxon>
        <taxon>Bacillota</taxon>
        <taxon>Bacilli</taxon>
        <taxon>Bacillales</taxon>
        <taxon>Paenibacillaceae</taxon>
        <taxon>Paenibacillus</taxon>
    </lineage>
</organism>
<sequence>MLKKFYSTALSAISVLFVLLLWWLITSRHWVNPLFVPSPSKVWAAFIQIFQDGYKGSTLLHHLLASLFRLGSAFALALATAIPLGLISGSSFVVRSLLDPFIEFYRPLPPLAYYTILVLWLGIGDSSKIFLLYLAAFAPLYIAVVAGVRRVPLDRIHAARSLGANRRKLFAHILLPSALPEIFTGIRTAIGVSYTTLVAAEMVAAISGIGWMVLDASKFLRSDIIFAGIILMGLIAIAIDSFIRWLERRWVPWSGKE</sequence>
<dbReference type="Gene3D" id="1.10.3720.10">
    <property type="entry name" value="MetI-like"/>
    <property type="match status" value="1"/>
</dbReference>
<dbReference type="PANTHER" id="PTHR30151">
    <property type="entry name" value="ALKANE SULFONATE ABC TRANSPORTER-RELATED, MEMBRANE SUBUNIT"/>
    <property type="match status" value="1"/>
</dbReference>
<keyword evidence="4 7" id="KW-0812">Transmembrane</keyword>
<name>A0A917GT71_9BACL</name>
<feature type="transmembrane region" description="Helical" evidence="7">
    <location>
        <begin position="226"/>
        <end position="246"/>
    </location>
</feature>
<comment type="subcellular location">
    <subcellularLocation>
        <location evidence="1 7">Cell membrane</location>
        <topology evidence="1 7">Multi-pass membrane protein</topology>
    </subcellularLocation>
</comment>
<reference evidence="9 10" key="1">
    <citation type="journal article" date="2014" name="Int. J. Syst. Evol. Microbiol.">
        <title>Complete genome sequence of Corynebacterium casei LMG S-19264T (=DSM 44701T), isolated from a smear-ripened cheese.</title>
        <authorList>
            <consortium name="US DOE Joint Genome Institute (JGI-PGF)"/>
            <person name="Walter F."/>
            <person name="Albersmeier A."/>
            <person name="Kalinowski J."/>
            <person name="Ruckert C."/>
        </authorList>
    </citation>
    <scope>NUCLEOTIDE SEQUENCE [LARGE SCALE GENOMIC DNA]</scope>
    <source>
        <strain evidence="9 10">CGMCC 1.15286</strain>
    </source>
</reference>
<protein>
    <submittedName>
        <fullName evidence="9">Taurine ABC transporter permease</fullName>
    </submittedName>
</protein>
<keyword evidence="5 7" id="KW-1133">Transmembrane helix</keyword>
<evidence type="ECO:0000259" key="8">
    <source>
        <dbReference type="PROSITE" id="PS50928"/>
    </source>
</evidence>